<dbReference type="PANTHER" id="PTHR43013:SF1">
    <property type="entry name" value="GLUTAMYL-TRNA REDUCTASE"/>
    <property type="match status" value="1"/>
</dbReference>
<dbReference type="KEGG" id="cmr:Cycma_4627"/>
<keyword evidence="1" id="KW-0521">NADP</keyword>
<dbReference type="STRING" id="880070.Cycma_4627"/>
<dbReference type="InterPro" id="IPR036291">
    <property type="entry name" value="NAD(P)-bd_dom_sf"/>
</dbReference>
<evidence type="ECO:0000313" key="4">
    <source>
        <dbReference type="EMBL" id="AEL28313.1"/>
    </source>
</evidence>
<dbReference type="Pfam" id="PF01488">
    <property type="entry name" value="Shikimate_DH"/>
    <property type="match status" value="1"/>
</dbReference>
<dbReference type="Pfam" id="PF05201">
    <property type="entry name" value="GlutR_N"/>
    <property type="match status" value="1"/>
</dbReference>
<evidence type="ECO:0000256" key="1">
    <source>
        <dbReference type="ARBA" id="ARBA00022857"/>
    </source>
</evidence>
<dbReference type="eggNOG" id="COG0373">
    <property type="taxonomic scope" value="Bacteria"/>
</dbReference>
<dbReference type="Gene3D" id="3.30.460.30">
    <property type="entry name" value="Glutamyl-tRNA reductase, N-terminal domain"/>
    <property type="match status" value="1"/>
</dbReference>
<reference evidence="5" key="1">
    <citation type="submission" date="2011-07" db="EMBL/GenBank/DDBJ databases">
        <title>The complete genome of Cyclobacterium marinum DSM 745.</title>
        <authorList>
            <person name="Lucas S."/>
            <person name="Han J."/>
            <person name="Lapidus A."/>
            <person name="Bruce D."/>
            <person name="Goodwin L."/>
            <person name="Pitluck S."/>
            <person name="Peters L."/>
            <person name="Kyrpides N."/>
            <person name="Mavromatis K."/>
            <person name="Ivanova N."/>
            <person name="Ovchinnikova G."/>
            <person name="Chertkov O."/>
            <person name="Detter J.C."/>
            <person name="Tapia R."/>
            <person name="Han C."/>
            <person name="Land M."/>
            <person name="Hauser L."/>
            <person name="Markowitz V."/>
            <person name="Cheng J.-F."/>
            <person name="Hugenholtz P."/>
            <person name="Woyke T."/>
            <person name="Wu D."/>
            <person name="Tindall B."/>
            <person name="Schuetze A."/>
            <person name="Brambilla E."/>
            <person name="Klenk H.-P."/>
            <person name="Eisen J.A."/>
        </authorList>
    </citation>
    <scope>NUCLEOTIDE SEQUENCE [LARGE SCALE GENOMIC DNA]</scope>
    <source>
        <strain evidence="5">ATCC 25205 / DSM 745 / LMG 13164 / NCIMB 1802</strain>
    </source>
</reference>
<dbReference type="OrthoDB" id="836371at2"/>
<dbReference type="GO" id="GO:0050661">
    <property type="term" value="F:NADP binding"/>
    <property type="evidence" value="ECO:0007669"/>
    <property type="project" value="InterPro"/>
</dbReference>
<name>G0J317_CYCMS</name>
<keyword evidence="5" id="KW-1185">Reference proteome</keyword>
<dbReference type="Gene3D" id="3.40.50.720">
    <property type="entry name" value="NAD(P)-binding Rossmann-like Domain"/>
    <property type="match status" value="1"/>
</dbReference>
<sequence>MMGQFRLMSFSTNLYNLKSDAFYLDFEETKQLMLELKSWPEIQESFILSLPERIEILYYSNFDLEDKIFEAVADCKGVNVLPIKSEFNQTSDEEKLFIHLSELCFGVQASNYGTTPLFPQFSKAYDFAAESGMIGEYLEQWWDNLISTDKLLKEQADYQLPNFSISYIVSDLLTELVNNVRGPKIAIIGFNALSKRIYRNLSNQGYGNITIVDKSITSCLNFKGKELNNFTFEPLNKVENVIGENDILISTLEDADRFLPSYYFKHDFLDTKIFIDLSIKSTITSVLSDYNQVIPFNLTDIYKIIEQKMEINKKWLKKAKPLVIKKNQKFFDWIDNKKAQKMLGLIKSYLKENVNQIEYSKVLTSNEPLSNFDLVHHKRNKILLKKSIEKIKRNTQYKDIINYDKIVNEFYQYN</sequence>
<dbReference type="EMBL" id="CP002955">
    <property type="protein sequence ID" value="AEL28313.1"/>
    <property type="molecule type" value="Genomic_DNA"/>
</dbReference>
<dbReference type="HOGENOM" id="CLU_663457_0_0_10"/>
<dbReference type="PANTHER" id="PTHR43013">
    <property type="entry name" value="GLUTAMYL-TRNA REDUCTASE"/>
    <property type="match status" value="1"/>
</dbReference>
<evidence type="ECO:0000259" key="2">
    <source>
        <dbReference type="Pfam" id="PF01488"/>
    </source>
</evidence>
<dbReference type="InterPro" id="IPR036343">
    <property type="entry name" value="GluRdtase_N_sf"/>
</dbReference>
<dbReference type="Proteomes" id="UP000001635">
    <property type="component" value="Chromosome"/>
</dbReference>
<dbReference type="GO" id="GO:0019353">
    <property type="term" value="P:protoporphyrinogen IX biosynthetic process from glutamate"/>
    <property type="evidence" value="ECO:0007669"/>
    <property type="project" value="TreeGrafter"/>
</dbReference>
<dbReference type="GO" id="GO:0008883">
    <property type="term" value="F:glutamyl-tRNA reductase activity"/>
    <property type="evidence" value="ECO:0007669"/>
    <property type="project" value="InterPro"/>
</dbReference>
<dbReference type="InterPro" id="IPR015895">
    <property type="entry name" value="4pyrrol_synth_GluRdtase_N"/>
</dbReference>
<evidence type="ECO:0000259" key="3">
    <source>
        <dbReference type="Pfam" id="PF05201"/>
    </source>
</evidence>
<protein>
    <recommendedName>
        <fullName evidence="6">Glutamyl-tRNA reductase</fullName>
    </recommendedName>
</protein>
<dbReference type="SUPFAM" id="SSF51735">
    <property type="entry name" value="NAD(P)-binding Rossmann-fold domains"/>
    <property type="match status" value="1"/>
</dbReference>
<dbReference type="RefSeq" id="WP_014022595.1">
    <property type="nucleotide sequence ID" value="NC_015914.1"/>
</dbReference>
<feature type="domain" description="Quinate/shikimate 5-dehydrogenase/glutamyl-tRNA reductase" evidence="2">
    <location>
        <begin position="174"/>
        <end position="304"/>
    </location>
</feature>
<feature type="domain" description="Glutamyl-tRNA reductase N-terminal" evidence="3">
    <location>
        <begin position="22"/>
        <end position="152"/>
    </location>
</feature>
<organism evidence="4 5">
    <name type="scientific">Cyclobacterium marinum (strain ATCC 25205 / DSM 745 / LMG 13164 / NCIMB 1802)</name>
    <name type="common">Flectobacillus marinus</name>
    <dbReference type="NCBI Taxonomy" id="880070"/>
    <lineage>
        <taxon>Bacteria</taxon>
        <taxon>Pseudomonadati</taxon>
        <taxon>Bacteroidota</taxon>
        <taxon>Cytophagia</taxon>
        <taxon>Cytophagales</taxon>
        <taxon>Cyclobacteriaceae</taxon>
        <taxon>Cyclobacterium</taxon>
    </lineage>
</organism>
<evidence type="ECO:0008006" key="6">
    <source>
        <dbReference type="Google" id="ProtNLM"/>
    </source>
</evidence>
<dbReference type="InterPro" id="IPR006151">
    <property type="entry name" value="Shikm_DH/Glu-tRNA_Rdtase"/>
</dbReference>
<gene>
    <name evidence="4" type="ordered locus">Cycma_4627</name>
</gene>
<evidence type="ECO:0000313" key="5">
    <source>
        <dbReference type="Proteomes" id="UP000001635"/>
    </source>
</evidence>
<dbReference type="SUPFAM" id="SSF69742">
    <property type="entry name" value="Glutamyl tRNA-reductase catalytic, N-terminal domain"/>
    <property type="match status" value="1"/>
</dbReference>
<dbReference type="AlphaFoldDB" id="G0J317"/>
<accession>G0J317</accession>
<proteinExistence type="predicted"/>